<keyword evidence="3" id="KW-0963">Cytoplasm</keyword>
<keyword evidence="4 11" id="KW-0132">Cell division</keyword>
<dbReference type="Gene3D" id="3.30.160.880">
    <property type="entry name" value="Cell division protein ZapA protomer, N-terminal domain"/>
    <property type="match status" value="1"/>
</dbReference>
<reference evidence="12" key="1">
    <citation type="journal article" date="2019" name="Int. J. Syst. Evol. Microbiol.">
        <title>The Global Catalogue of Microorganisms (GCM) 10K type strain sequencing project: providing services to taxonomists for standard genome sequencing and annotation.</title>
        <authorList>
            <consortium name="The Broad Institute Genomics Platform"/>
            <consortium name="The Broad Institute Genome Sequencing Center for Infectious Disease"/>
            <person name="Wu L."/>
            <person name="Ma J."/>
        </authorList>
    </citation>
    <scope>NUCLEOTIDE SEQUENCE [LARGE SCALE GENOMIC DNA]</scope>
    <source>
        <strain evidence="12">KCTC 12861</strain>
    </source>
</reference>
<evidence type="ECO:0000256" key="6">
    <source>
        <dbReference type="ARBA" id="ARBA00023306"/>
    </source>
</evidence>
<evidence type="ECO:0000256" key="1">
    <source>
        <dbReference type="ARBA" id="ARBA00004496"/>
    </source>
</evidence>
<evidence type="ECO:0000256" key="9">
    <source>
        <dbReference type="ARBA" id="ARBA00033158"/>
    </source>
</evidence>
<feature type="coiled-coil region" evidence="10">
    <location>
        <begin position="63"/>
        <end position="115"/>
    </location>
</feature>
<dbReference type="PANTHER" id="PTHR34981:SF1">
    <property type="entry name" value="CELL DIVISION PROTEIN ZAPA"/>
    <property type="match status" value="1"/>
</dbReference>
<comment type="subcellular location">
    <subcellularLocation>
        <location evidence="1">Cytoplasm</location>
    </subcellularLocation>
</comment>
<sequence length="146" mass="16588">MAQITVTINDRSFRMACDDGEEERLLGLAQRFDDSINSLRENFGEIGDQRLTVMAGIMVTDHLAEVERKLKAAEARIEELGKAEASVEERLAAQEQRFLSRIEALEEEHRDKEARIVTRLLESADKIEKLGTDIDNELREEEESAA</sequence>
<evidence type="ECO:0000256" key="2">
    <source>
        <dbReference type="ARBA" id="ARBA00015195"/>
    </source>
</evidence>
<dbReference type="SUPFAM" id="SSF102829">
    <property type="entry name" value="Cell division protein ZapA-like"/>
    <property type="match status" value="1"/>
</dbReference>
<proteinExistence type="predicted"/>
<evidence type="ECO:0000256" key="4">
    <source>
        <dbReference type="ARBA" id="ARBA00022618"/>
    </source>
</evidence>
<comment type="caution">
    <text evidence="11">The sequence shown here is derived from an EMBL/GenBank/DDBJ whole genome shotgun (WGS) entry which is preliminary data.</text>
</comment>
<dbReference type="Proteomes" id="UP000637980">
    <property type="component" value="Unassembled WGS sequence"/>
</dbReference>
<keyword evidence="12" id="KW-1185">Reference proteome</keyword>
<dbReference type="InterPro" id="IPR036192">
    <property type="entry name" value="Cell_div_ZapA-like_sf"/>
</dbReference>
<dbReference type="GO" id="GO:0051301">
    <property type="term" value="P:cell division"/>
    <property type="evidence" value="ECO:0007669"/>
    <property type="project" value="UniProtKB-KW"/>
</dbReference>
<keyword evidence="10" id="KW-0175">Coiled coil</keyword>
<accession>A0ABQ3EKP9</accession>
<dbReference type="Pfam" id="PF05164">
    <property type="entry name" value="ZapA"/>
    <property type="match status" value="1"/>
</dbReference>
<comment type="function">
    <text evidence="7">Activator of cell division through the inhibition of FtsZ GTPase activity, therefore promoting FtsZ assembly into bundles of protofilaments necessary for the formation of the division Z ring. It is recruited early at mid-cell but it is not essential for cell division.</text>
</comment>
<keyword evidence="5" id="KW-0717">Septation</keyword>
<keyword evidence="6" id="KW-0131">Cell cycle</keyword>
<evidence type="ECO:0000256" key="3">
    <source>
        <dbReference type="ARBA" id="ARBA00022490"/>
    </source>
</evidence>
<evidence type="ECO:0000313" key="11">
    <source>
        <dbReference type="EMBL" id="GHB39103.1"/>
    </source>
</evidence>
<organism evidence="11 12">
    <name type="scientific">Pseudovibrio japonicus</name>
    <dbReference type="NCBI Taxonomy" id="366534"/>
    <lineage>
        <taxon>Bacteria</taxon>
        <taxon>Pseudomonadati</taxon>
        <taxon>Pseudomonadota</taxon>
        <taxon>Alphaproteobacteria</taxon>
        <taxon>Hyphomicrobiales</taxon>
        <taxon>Stappiaceae</taxon>
        <taxon>Pseudovibrio</taxon>
    </lineage>
</organism>
<gene>
    <name evidence="11" type="ORF">GCM10007094_30720</name>
</gene>
<dbReference type="EMBL" id="BMXE01000005">
    <property type="protein sequence ID" value="GHB39103.1"/>
    <property type="molecule type" value="Genomic_DNA"/>
</dbReference>
<evidence type="ECO:0000256" key="8">
    <source>
        <dbReference type="ARBA" id="ARBA00026068"/>
    </source>
</evidence>
<dbReference type="InterPro" id="IPR042233">
    <property type="entry name" value="Cell_div_ZapA_N"/>
</dbReference>
<evidence type="ECO:0000256" key="10">
    <source>
        <dbReference type="SAM" id="Coils"/>
    </source>
</evidence>
<comment type="subunit">
    <text evidence="8">Homodimer. Interacts with FtsZ.</text>
</comment>
<protein>
    <recommendedName>
        <fullName evidence="2">Cell division protein ZapA</fullName>
    </recommendedName>
    <alternativeName>
        <fullName evidence="9">Z ring-associated protein ZapA</fullName>
    </alternativeName>
</protein>
<evidence type="ECO:0000256" key="5">
    <source>
        <dbReference type="ARBA" id="ARBA00023210"/>
    </source>
</evidence>
<dbReference type="PANTHER" id="PTHR34981">
    <property type="entry name" value="CELL DIVISION PROTEIN ZAPA"/>
    <property type="match status" value="1"/>
</dbReference>
<dbReference type="RefSeq" id="WP_189437662.1">
    <property type="nucleotide sequence ID" value="NZ_BMXE01000005.1"/>
</dbReference>
<name>A0ABQ3EKP9_9HYPH</name>
<dbReference type="InterPro" id="IPR007838">
    <property type="entry name" value="Cell_div_ZapA-like"/>
</dbReference>
<evidence type="ECO:0000256" key="7">
    <source>
        <dbReference type="ARBA" id="ARBA00024910"/>
    </source>
</evidence>
<evidence type="ECO:0000313" key="12">
    <source>
        <dbReference type="Proteomes" id="UP000637980"/>
    </source>
</evidence>